<dbReference type="EMBL" id="HACA01003453">
    <property type="protein sequence ID" value="CDW20814.1"/>
    <property type="molecule type" value="Transcribed_RNA"/>
</dbReference>
<name>A0A0K2T408_LEPSM</name>
<protein>
    <submittedName>
        <fullName evidence="1">Uncharacterized protein</fullName>
    </submittedName>
</protein>
<accession>A0A0K2T408</accession>
<feature type="non-terminal residue" evidence="1">
    <location>
        <position position="1"/>
    </location>
</feature>
<sequence length="69" mass="8136">FINRFNYIPNLFVCAHKRRGVILRICCLVIIVSPCWPQSRVGDRHRSNYSNCPFLYPFFSSFLVTADCY</sequence>
<evidence type="ECO:0000313" key="1">
    <source>
        <dbReference type="EMBL" id="CDW20814.1"/>
    </source>
</evidence>
<proteinExistence type="predicted"/>
<reference evidence="1" key="1">
    <citation type="submission" date="2014-05" db="EMBL/GenBank/DDBJ databases">
        <authorList>
            <person name="Chronopoulou M."/>
        </authorList>
    </citation>
    <scope>NUCLEOTIDE SEQUENCE</scope>
    <source>
        <tissue evidence="1">Whole organism</tissue>
    </source>
</reference>
<organism evidence="1">
    <name type="scientific">Lepeophtheirus salmonis</name>
    <name type="common">Salmon louse</name>
    <name type="synonym">Caligus salmonis</name>
    <dbReference type="NCBI Taxonomy" id="72036"/>
    <lineage>
        <taxon>Eukaryota</taxon>
        <taxon>Metazoa</taxon>
        <taxon>Ecdysozoa</taxon>
        <taxon>Arthropoda</taxon>
        <taxon>Crustacea</taxon>
        <taxon>Multicrustacea</taxon>
        <taxon>Hexanauplia</taxon>
        <taxon>Copepoda</taxon>
        <taxon>Siphonostomatoida</taxon>
        <taxon>Caligidae</taxon>
        <taxon>Lepeophtheirus</taxon>
    </lineage>
</organism>
<dbReference type="AlphaFoldDB" id="A0A0K2T408"/>